<evidence type="ECO:0000313" key="3">
    <source>
        <dbReference type="Proteomes" id="UP001501599"/>
    </source>
</evidence>
<dbReference type="PANTHER" id="PTHR38590:SF1">
    <property type="entry name" value="BLL0828 PROTEIN"/>
    <property type="match status" value="1"/>
</dbReference>
<dbReference type="RefSeq" id="WP_344343980.1">
    <property type="nucleotide sequence ID" value="NZ_BAAAQT010000007.1"/>
</dbReference>
<proteinExistence type="predicted"/>
<evidence type="ECO:0000259" key="1">
    <source>
        <dbReference type="Pfam" id="PF18741"/>
    </source>
</evidence>
<keyword evidence="3" id="KW-1185">Reference proteome</keyword>
<feature type="domain" description="Restriction endonuclease type II-like" evidence="1">
    <location>
        <begin position="65"/>
        <end position="151"/>
    </location>
</feature>
<dbReference type="Proteomes" id="UP001501599">
    <property type="component" value="Unassembled WGS sequence"/>
</dbReference>
<dbReference type="EMBL" id="BAAAQT010000007">
    <property type="protein sequence ID" value="GAA2175184.1"/>
    <property type="molecule type" value="Genomic_DNA"/>
</dbReference>
<reference evidence="3" key="1">
    <citation type="journal article" date="2019" name="Int. J. Syst. Evol. Microbiol.">
        <title>The Global Catalogue of Microorganisms (GCM) 10K type strain sequencing project: providing services to taxonomists for standard genome sequencing and annotation.</title>
        <authorList>
            <consortium name="The Broad Institute Genomics Platform"/>
            <consortium name="The Broad Institute Genome Sequencing Center for Infectious Disease"/>
            <person name="Wu L."/>
            <person name="Ma J."/>
        </authorList>
    </citation>
    <scope>NUCLEOTIDE SEQUENCE [LARGE SCALE GENOMIC DNA]</scope>
    <source>
        <strain evidence="3">JCM 16026</strain>
    </source>
</reference>
<dbReference type="InterPro" id="IPR011335">
    <property type="entry name" value="Restrct_endonuc-II-like"/>
</dbReference>
<dbReference type="Gene3D" id="3.40.960.10">
    <property type="entry name" value="VSR Endonuclease"/>
    <property type="match status" value="1"/>
</dbReference>
<dbReference type="PANTHER" id="PTHR38590">
    <property type="entry name" value="BLL0828 PROTEIN"/>
    <property type="match status" value="1"/>
</dbReference>
<dbReference type="InterPro" id="IPR049468">
    <property type="entry name" value="Restrct_endonuc-II-like_dom"/>
</dbReference>
<name>A0ABP5MQ52_9MICO</name>
<protein>
    <recommendedName>
        <fullName evidence="1">Restriction endonuclease type II-like domain-containing protein</fullName>
    </recommendedName>
</protein>
<gene>
    <name evidence="2" type="ORF">GCM10009846_24090</name>
</gene>
<organism evidence="2 3">
    <name type="scientific">Agrococcus versicolor</name>
    <dbReference type="NCBI Taxonomy" id="501482"/>
    <lineage>
        <taxon>Bacteria</taxon>
        <taxon>Bacillati</taxon>
        <taxon>Actinomycetota</taxon>
        <taxon>Actinomycetes</taxon>
        <taxon>Micrococcales</taxon>
        <taxon>Microbacteriaceae</taxon>
        <taxon>Agrococcus</taxon>
    </lineage>
</organism>
<dbReference type="Pfam" id="PF18741">
    <property type="entry name" value="MTES_1575"/>
    <property type="match status" value="1"/>
</dbReference>
<dbReference type="InterPro" id="IPR047216">
    <property type="entry name" value="Endonuclease_DUF559_bact"/>
</dbReference>
<accession>A0ABP5MQ52</accession>
<sequence>MDDVETAFRCVLRCGSDEDVVVVADSLLHRGDATRDELERWMRDAPARVRALLARVDAAESGLESIVRIRLRSCGIRVRTQVWIGRRRVDLLVGDRLVVECDGAEHHAGWTAHAADRERDRELVAAGYVVVRVTYRQVVDDWEAVLQDVLAIVRRRGHRDARTQKRG</sequence>
<dbReference type="SUPFAM" id="SSF52980">
    <property type="entry name" value="Restriction endonuclease-like"/>
    <property type="match status" value="1"/>
</dbReference>
<comment type="caution">
    <text evidence="2">The sequence shown here is derived from an EMBL/GenBank/DDBJ whole genome shotgun (WGS) entry which is preliminary data.</text>
</comment>
<evidence type="ECO:0000313" key="2">
    <source>
        <dbReference type="EMBL" id="GAA2175184.1"/>
    </source>
</evidence>